<dbReference type="InterPro" id="IPR010415">
    <property type="entry name" value="LpxI_C"/>
</dbReference>
<dbReference type="EMBL" id="CP015093">
    <property type="protein sequence ID" value="APZ54648.1"/>
    <property type="molecule type" value="Genomic_DNA"/>
</dbReference>
<dbReference type="RefSeq" id="WP_076704474.1">
    <property type="nucleotide sequence ID" value="NZ_CP015093.1"/>
</dbReference>
<evidence type="ECO:0000259" key="1">
    <source>
        <dbReference type="Pfam" id="PF06230"/>
    </source>
</evidence>
<reference evidence="3 4" key="1">
    <citation type="submission" date="2016-04" db="EMBL/GenBank/DDBJ databases">
        <title>Deep-sea bacteria in the southern Pacific.</title>
        <authorList>
            <person name="Tang K."/>
        </authorList>
    </citation>
    <scope>NUCLEOTIDE SEQUENCE [LARGE SCALE GENOMIC DNA]</scope>
    <source>
        <strain evidence="3 4">JLT2014</strain>
    </source>
</reference>
<dbReference type="AlphaFoldDB" id="A0A1P8UZ31"/>
<proteinExistence type="predicted"/>
<dbReference type="PANTHER" id="PTHR39962">
    <property type="entry name" value="BLL4848 PROTEIN"/>
    <property type="match status" value="1"/>
</dbReference>
<dbReference type="KEGG" id="paby:Ga0080574_TMP4314"/>
<dbReference type="PANTHER" id="PTHR39962:SF1">
    <property type="entry name" value="LPXI FAMILY PROTEIN"/>
    <property type="match status" value="1"/>
</dbReference>
<keyword evidence="4" id="KW-1185">Reference proteome</keyword>
<dbReference type="InterPro" id="IPR043167">
    <property type="entry name" value="LpxI_C_sf"/>
</dbReference>
<dbReference type="OrthoDB" id="9789836at2"/>
<evidence type="ECO:0000259" key="2">
    <source>
        <dbReference type="Pfam" id="PF17930"/>
    </source>
</evidence>
<evidence type="ECO:0000313" key="3">
    <source>
        <dbReference type="EMBL" id="APZ54648.1"/>
    </source>
</evidence>
<dbReference type="STRING" id="1250539.Ga0080574_TMP4314"/>
<organism evidence="3 4">
    <name type="scientific">Salipiger abyssi</name>
    <dbReference type="NCBI Taxonomy" id="1250539"/>
    <lineage>
        <taxon>Bacteria</taxon>
        <taxon>Pseudomonadati</taxon>
        <taxon>Pseudomonadota</taxon>
        <taxon>Alphaproteobacteria</taxon>
        <taxon>Rhodobacterales</taxon>
        <taxon>Roseobacteraceae</taxon>
        <taxon>Salipiger</taxon>
    </lineage>
</organism>
<dbReference type="Pfam" id="PF17930">
    <property type="entry name" value="LpxI_N"/>
    <property type="match status" value="1"/>
</dbReference>
<evidence type="ECO:0000313" key="4">
    <source>
        <dbReference type="Proteomes" id="UP000187059"/>
    </source>
</evidence>
<sequence length="262" mass="28289">MLALIAGQGALPRAVAEAAPEPPLICALEPYRPEGLDVDKSFRIERLGGFLHWLKARGVTRICMCGRVRRPEIRFTRLDWRTALMLPAIRRAIRRGDDGALRIVISLLEEAGFEVVGAHEVAPALLMPEGVATRAQPGPDLARDIALADRISVDQGRADLGQACVIREGRVVVQEDDAGTDAMLARLPEAAPGTGGILFKGPKFRQERRADLPVIGPNTAKGAIRAGLSGIVIDARGVMVLDRPALLRRLDEAGLFLLARKV</sequence>
<accession>A0A1P8UZ31</accession>
<dbReference type="Proteomes" id="UP000187059">
    <property type="component" value="Chromosome"/>
</dbReference>
<evidence type="ECO:0008006" key="5">
    <source>
        <dbReference type="Google" id="ProtNLM"/>
    </source>
</evidence>
<protein>
    <recommendedName>
        <fullName evidence="5">Phosphatidate cytidylyltransferase</fullName>
    </recommendedName>
</protein>
<dbReference type="Gene3D" id="3.40.140.80">
    <property type="match status" value="1"/>
</dbReference>
<dbReference type="Gene3D" id="3.40.50.20">
    <property type="match status" value="1"/>
</dbReference>
<dbReference type="Pfam" id="PF06230">
    <property type="entry name" value="LpxI_C"/>
    <property type="match status" value="1"/>
</dbReference>
<dbReference type="InterPro" id="IPR041255">
    <property type="entry name" value="LpxI_N"/>
</dbReference>
<name>A0A1P8UZ31_9RHOB</name>
<feature type="domain" description="LpxI N-terminal" evidence="2">
    <location>
        <begin position="2"/>
        <end position="125"/>
    </location>
</feature>
<dbReference type="InterPro" id="IPR053174">
    <property type="entry name" value="LpxI"/>
</dbReference>
<feature type="domain" description="LpxI C-terminal" evidence="1">
    <location>
        <begin position="128"/>
        <end position="257"/>
    </location>
</feature>
<gene>
    <name evidence="3" type="ORF">Ga0080574_TMP4314</name>
</gene>